<proteinExistence type="predicted"/>
<feature type="compositionally biased region" description="Low complexity" evidence="1">
    <location>
        <begin position="14"/>
        <end position="32"/>
    </location>
</feature>
<sequence length="254" mass="28657">MLSACTPDTPTAEQPIQAPAPRSAAQAPTPTPADTLATLHWESEMCTYTGRYDTRKYTARQLTDTHDLLRGGLLSTSATVFRPEDIAKLSVDTLEAEYTKVLAHVKGLQPVPGAPWRELKRRKLQELNDQYRTTRLTILGYANPSLLVNSTYPAACKTYVRGLAANNDSMIIASWQQLVREQQKNNSIPESLQERFEQEATASNWHEYAQVALIGFGWWNCVNATIRSAEPTEQMYRQYEQLFVKVQSECEDVD</sequence>
<name>A0A3R9NYC3_9BACT</name>
<accession>A0A3R9NYC3</accession>
<evidence type="ECO:0000313" key="2">
    <source>
        <dbReference type="EMBL" id="RSK44622.1"/>
    </source>
</evidence>
<organism evidence="2 3">
    <name type="scientific">Hymenobacter perfusus</name>
    <dbReference type="NCBI Taxonomy" id="1236770"/>
    <lineage>
        <taxon>Bacteria</taxon>
        <taxon>Pseudomonadati</taxon>
        <taxon>Bacteroidota</taxon>
        <taxon>Cytophagia</taxon>
        <taxon>Cytophagales</taxon>
        <taxon>Hymenobacteraceae</taxon>
        <taxon>Hymenobacter</taxon>
    </lineage>
</organism>
<feature type="compositionally biased region" description="Polar residues" evidence="1">
    <location>
        <begin position="1"/>
        <end position="12"/>
    </location>
</feature>
<dbReference type="Proteomes" id="UP000270291">
    <property type="component" value="Unassembled WGS sequence"/>
</dbReference>
<dbReference type="OrthoDB" id="1362060at2"/>
<comment type="caution">
    <text evidence="2">The sequence shown here is derived from an EMBL/GenBank/DDBJ whole genome shotgun (WGS) entry which is preliminary data.</text>
</comment>
<dbReference type="RefSeq" id="WP_125436775.1">
    <property type="nucleotide sequence ID" value="NZ_RWIU01000002.1"/>
</dbReference>
<feature type="region of interest" description="Disordered" evidence="1">
    <location>
        <begin position="1"/>
        <end position="32"/>
    </location>
</feature>
<gene>
    <name evidence="2" type="ORF">EI293_08895</name>
</gene>
<keyword evidence="3" id="KW-1185">Reference proteome</keyword>
<protein>
    <submittedName>
        <fullName evidence="2">Uncharacterized protein</fullName>
    </submittedName>
</protein>
<evidence type="ECO:0000313" key="3">
    <source>
        <dbReference type="Proteomes" id="UP000270291"/>
    </source>
</evidence>
<evidence type="ECO:0000256" key="1">
    <source>
        <dbReference type="SAM" id="MobiDB-lite"/>
    </source>
</evidence>
<dbReference type="AlphaFoldDB" id="A0A3R9NYC3"/>
<reference evidence="2 3" key="1">
    <citation type="submission" date="2018-12" db="EMBL/GenBank/DDBJ databases">
        <authorList>
            <person name="Feng G."/>
            <person name="Zhu H."/>
        </authorList>
    </citation>
    <scope>NUCLEOTIDE SEQUENCE [LARGE SCALE GENOMIC DNA]</scope>
    <source>
        <strain evidence="2 3">LMG 26000</strain>
    </source>
</reference>
<dbReference type="EMBL" id="RWIU01000002">
    <property type="protein sequence ID" value="RSK44622.1"/>
    <property type="molecule type" value="Genomic_DNA"/>
</dbReference>